<evidence type="ECO:0000259" key="2">
    <source>
        <dbReference type="Pfam" id="PF00723"/>
    </source>
</evidence>
<dbReference type="SUPFAM" id="SSF48208">
    <property type="entry name" value="Six-hairpin glycosidases"/>
    <property type="match status" value="1"/>
</dbReference>
<dbReference type="PANTHER" id="PTHR31616:SF0">
    <property type="entry name" value="GLUCAN 1,4-ALPHA-GLUCOSIDASE"/>
    <property type="match status" value="1"/>
</dbReference>
<reference evidence="4" key="1">
    <citation type="journal article" date="2021" name="Front. Microbiol.">
        <title>Comprehensive Comparative Genomics and Phenotyping of Methylobacterium Species.</title>
        <authorList>
            <person name="Alessa O."/>
            <person name="Ogura Y."/>
            <person name="Fujitani Y."/>
            <person name="Takami H."/>
            <person name="Hayashi T."/>
            <person name="Sahin N."/>
            <person name="Tani A."/>
        </authorList>
    </citation>
    <scope>NUCLEOTIDE SEQUENCE</scope>
    <source>
        <strain evidence="4">KCTC 52305</strain>
    </source>
</reference>
<feature type="domain" description="GH15-like" evidence="2">
    <location>
        <begin position="218"/>
        <end position="585"/>
    </location>
</feature>
<organism evidence="4 5">
    <name type="scientific">Methylobacterium crusticola</name>
    <dbReference type="NCBI Taxonomy" id="1697972"/>
    <lineage>
        <taxon>Bacteria</taxon>
        <taxon>Pseudomonadati</taxon>
        <taxon>Pseudomonadota</taxon>
        <taxon>Alphaproteobacteria</taxon>
        <taxon>Hyphomicrobiales</taxon>
        <taxon>Methylobacteriaceae</taxon>
        <taxon>Methylobacterium</taxon>
    </lineage>
</organism>
<dbReference type="InterPro" id="IPR045582">
    <property type="entry name" value="Trehalase-like_N"/>
</dbReference>
<dbReference type="RefSeq" id="WP_128563333.1">
    <property type="nucleotide sequence ID" value="NZ_BPQH01000018.1"/>
</dbReference>
<accession>A0ABQ4R4I7</accession>
<dbReference type="InterPro" id="IPR012341">
    <property type="entry name" value="6hp_glycosidase-like_sf"/>
</dbReference>
<dbReference type="Proteomes" id="UP001055167">
    <property type="component" value="Unassembled WGS sequence"/>
</dbReference>
<keyword evidence="5" id="KW-1185">Reference proteome</keyword>
<reference evidence="4" key="2">
    <citation type="submission" date="2021-08" db="EMBL/GenBank/DDBJ databases">
        <authorList>
            <person name="Tani A."/>
            <person name="Ola A."/>
            <person name="Ogura Y."/>
            <person name="Katsura K."/>
            <person name="Hayashi T."/>
        </authorList>
    </citation>
    <scope>NUCLEOTIDE SEQUENCE</scope>
    <source>
        <strain evidence="4">KCTC 52305</strain>
    </source>
</reference>
<dbReference type="Pfam" id="PF19291">
    <property type="entry name" value="TREH_N"/>
    <property type="match status" value="1"/>
</dbReference>
<evidence type="ECO:0000313" key="4">
    <source>
        <dbReference type="EMBL" id="GJD52352.1"/>
    </source>
</evidence>
<evidence type="ECO:0000259" key="3">
    <source>
        <dbReference type="Pfam" id="PF19291"/>
    </source>
</evidence>
<comment type="caution">
    <text evidence="4">The sequence shown here is derived from an EMBL/GenBank/DDBJ whole genome shotgun (WGS) entry which is preliminary data.</text>
</comment>
<dbReference type="InterPro" id="IPR011613">
    <property type="entry name" value="GH15-like"/>
</dbReference>
<sequence length="626" mass="69427">MALHIEDYALVGDGRSAALIGRDGSVDWLCWPRFDASACFAALLGTPEHGHWRIGPAGPARTTRCYRDGTLVLETTHETEAGAVRVVDYMPVEDGTHLVRLVEGVRGAVPMRMDLVVRFDYGSAVPWVSRNENDDLRAIAGPNKLVLRTKAPLKGIGHTTVSEFVVEAGRSLAFVLSYGLSHEEDPAPIEPRKVLAATTDYWRAWSLRCQGGTPWDAALKRSLLTLKALIYRPTGGIVAAPTTSLPEQIGGVRNWDYRFCWLRDSTFTLLALMDAGYIEEARAWRDWLTRAVAGSPEQAHILYGIAGERLLPEIELDWLPGYENSRPVRIGNAASQQFQLDVYGELFDALFQAHQRGMQADESGVRVGRALLEHLERAWREPDEGIWEVRGGRKHFVHSKVMAWVAFDRAVRFAEERRDGGMPGDEAVIARWRAARDEVHREVCEKGFDRDLNSFVQYYGAKDLDASLLLMAHMGFLPQDDPRVVGTVEAIGRDLMRDGFILRYDTHDQATDGLPAGEGAFLPCSFWYADNLIGLGRREEARALIDRLLAVCNDVGLLAEEYDPALRRQVGNFPQAFSHVALVNTLLNFSRASGPAKERGGDPDAEGNTGERPVLYPQAARGAPAS</sequence>
<feature type="region of interest" description="Disordered" evidence="1">
    <location>
        <begin position="593"/>
        <end position="626"/>
    </location>
</feature>
<dbReference type="Gene3D" id="1.50.10.10">
    <property type="match status" value="1"/>
</dbReference>
<proteinExistence type="predicted"/>
<dbReference type="InterPro" id="IPR008928">
    <property type="entry name" value="6-hairpin_glycosidase_sf"/>
</dbReference>
<feature type="domain" description="Trehalase-like N-terminal" evidence="3">
    <location>
        <begin position="2"/>
        <end position="149"/>
    </location>
</feature>
<gene>
    <name evidence="4" type="ORF">OPKNFCMD_5117</name>
</gene>
<dbReference type="Pfam" id="PF00723">
    <property type="entry name" value="Glyco_hydro_15"/>
    <property type="match status" value="1"/>
</dbReference>
<name>A0ABQ4R4I7_9HYPH</name>
<evidence type="ECO:0000256" key="1">
    <source>
        <dbReference type="SAM" id="MobiDB-lite"/>
    </source>
</evidence>
<dbReference type="EMBL" id="BPQH01000018">
    <property type="protein sequence ID" value="GJD52352.1"/>
    <property type="molecule type" value="Genomic_DNA"/>
</dbReference>
<dbReference type="PANTHER" id="PTHR31616">
    <property type="entry name" value="TREHALASE"/>
    <property type="match status" value="1"/>
</dbReference>
<protein>
    <submittedName>
        <fullName evidence="4">Trehalase</fullName>
    </submittedName>
</protein>
<evidence type="ECO:0000313" key="5">
    <source>
        <dbReference type="Proteomes" id="UP001055167"/>
    </source>
</evidence>